<evidence type="ECO:0000313" key="2">
    <source>
        <dbReference type="EMBL" id="KAH7986586.1"/>
    </source>
</evidence>
<dbReference type="AlphaFoldDB" id="A0A9D4YRU3"/>
<comment type="caution">
    <text evidence="2">The sequence shown here is derived from an EMBL/GenBank/DDBJ whole genome shotgun (WGS) entry which is preliminary data.</text>
</comment>
<accession>A0A9D4YRU3</accession>
<dbReference type="Proteomes" id="UP000821837">
    <property type="component" value="Unassembled WGS sequence"/>
</dbReference>
<name>A0A9D4YRU3_RHISA</name>
<proteinExistence type="predicted"/>
<dbReference type="EMBL" id="JABSTV010000364">
    <property type="protein sequence ID" value="KAH7986586.1"/>
    <property type="molecule type" value="Genomic_DNA"/>
</dbReference>
<feature type="region of interest" description="Disordered" evidence="1">
    <location>
        <begin position="193"/>
        <end position="214"/>
    </location>
</feature>
<evidence type="ECO:0000256" key="1">
    <source>
        <dbReference type="SAM" id="MobiDB-lite"/>
    </source>
</evidence>
<protein>
    <submittedName>
        <fullName evidence="2">Uncharacterized protein</fullName>
    </submittedName>
</protein>
<organism evidence="2 3">
    <name type="scientific">Rhipicephalus sanguineus</name>
    <name type="common">Brown dog tick</name>
    <name type="synonym">Ixodes sanguineus</name>
    <dbReference type="NCBI Taxonomy" id="34632"/>
    <lineage>
        <taxon>Eukaryota</taxon>
        <taxon>Metazoa</taxon>
        <taxon>Ecdysozoa</taxon>
        <taxon>Arthropoda</taxon>
        <taxon>Chelicerata</taxon>
        <taxon>Arachnida</taxon>
        <taxon>Acari</taxon>
        <taxon>Parasitiformes</taxon>
        <taxon>Ixodida</taxon>
        <taxon>Ixodoidea</taxon>
        <taxon>Ixodidae</taxon>
        <taxon>Rhipicephalinae</taxon>
        <taxon>Rhipicephalus</taxon>
        <taxon>Rhipicephalus</taxon>
    </lineage>
</organism>
<evidence type="ECO:0000313" key="3">
    <source>
        <dbReference type="Proteomes" id="UP000821837"/>
    </source>
</evidence>
<reference evidence="2" key="2">
    <citation type="submission" date="2021-09" db="EMBL/GenBank/DDBJ databases">
        <authorList>
            <person name="Jia N."/>
            <person name="Wang J."/>
            <person name="Shi W."/>
            <person name="Du L."/>
            <person name="Sun Y."/>
            <person name="Zhan W."/>
            <person name="Jiang J."/>
            <person name="Wang Q."/>
            <person name="Zhang B."/>
            <person name="Ji P."/>
            <person name="Sakyi L.B."/>
            <person name="Cui X."/>
            <person name="Yuan T."/>
            <person name="Jiang B."/>
            <person name="Yang W."/>
            <person name="Lam T.T.-Y."/>
            <person name="Chang Q."/>
            <person name="Ding S."/>
            <person name="Wang X."/>
            <person name="Zhu J."/>
            <person name="Ruan X."/>
            <person name="Zhao L."/>
            <person name="Wei J."/>
            <person name="Que T."/>
            <person name="Du C."/>
            <person name="Cheng J."/>
            <person name="Dai P."/>
            <person name="Han X."/>
            <person name="Huang E."/>
            <person name="Gao Y."/>
            <person name="Liu J."/>
            <person name="Shao H."/>
            <person name="Ye R."/>
            <person name="Li L."/>
            <person name="Wei W."/>
            <person name="Wang X."/>
            <person name="Wang C."/>
            <person name="Huo Q."/>
            <person name="Li W."/>
            <person name="Guo W."/>
            <person name="Chen H."/>
            <person name="Chen S."/>
            <person name="Zhou L."/>
            <person name="Zhou L."/>
            <person name="Ni X."/>
            <person name="Tian J."/>
            <person name="Zhou Y."/>
            <person name="Sheng Y."/>
            <person name="Liu T."/>
            <person name="Pan Y."/>
            <person name="Xia L."/>
            <person name="Li J."/>
            <person name="Zhao F."/>
            <person name="Cao W."/>
        </authorList>
    </citation>
    <scope>NUCLEOTIDE SEQUENCE</scope>
    <source>
        <strain evidence="2">Rsan-2018</strain>
        <tissue evidence="2">Larvae</tissue>
    </source>
</reference>
<reference evidence="2" key="1">
    <citation type="journal article" date="2020" name="Cell">
        <title>Large-Scale Comparative Analyses of Tick Genomes Elucidate Their Genetic Diversity and Vector Capacities.</title>
        <authorList>
            <consortium name="Tick Genome and Microbiome Consortium (TIGMIC)"/>
            <person name="Jia N."/>
            <person name="Wang J."/>
            <person name="Shi W."/>
            <person name="Du L."/>
            <person name="Sun Y."/>
            <person name="Zhan W."/>
            <person name="Jiang J.F."/>
            <person name="Wang Q."/>
            <person name="Zhang B."/>
            <person name="Ji P."/>
            <person name="Bell-Sakyi L."/>
            <person name="Cui X.M."/>
            <person name="Yuan T.T."/>
            <person name="Jiang B.G."/>
            <person name="Yang W.F."/>
            <person name="Lam T.T."/>
            <person name="Chang Q.C."/>
            <person name="Ding S.J."/>
            <person name="Wang X.J."/>
            <person name="Zhu J.G."/>
            <person name="Ruan X.D."/>
            <person name="Zhao L."/>
            <person name="Wei J.T."/>
            <person name="Ye R.Z."/>
            <person name="Que T.C."/>
            <person name="Du C.H."/>
            <person name="Zhou Y.H."/>
            <person name="Cheng J.X."/>
            <person name="Dai P.F."/>
            <person name="Guo W.B."/>
            <person name="Han X.H."/>
            <person name="Huang E.J."/>
            <person name="Li L.F."/>
            <person name="Wei W."/>
            <person name="Gao Y.C."/>
            <person name="Liu J.Z."/>
            <person name="Shao H.Z."/>
            <person name="Wang X."/>
            <person name="Wang C.C."/>
            <person name="Yang T.C."/>
            <person name="Huo Q.B."/>
            <person name="Li W."/>
            <person name="Chen H.Y."/>
            <person name="Chen S.E."/>
            <person name="Zhou L.G."/>
            <person name="Ni X.B."/>
            <person name="Tian J.H."/>
            <person name="Sheng Y."/>
            <person name="Liu T."/>
            <person name="Pan Y.S."/>
            <person name="Xia L.Y."/>
            <person name="Li J."/>
            <person name="Zhao F."/>
            <person name="Cao W.C."/>
        </authorList>
    </citation>
    <scope>NUCLEOTIDE SEQUENCE</scope>
    <source>
        <strain evidence="2">Rsan-2018</strain>
    </source>
</reference>
<gene>
    <name evidence="2" type="ORF">HPB52_024856</name>
</gene>
<feature type="region of interest" description="Disordered" evidence="1">
    <location>
        <begin position="44"/>
        <end position="64"/>
    </location>
</feature>
<sequence length="214" mass="24448">MVAAVVIPGHQRRPYWLQTDSESKRPALLHSCSRVGFFAGNRKDMSKDMRMPKTGQRPSRKGRKLHQGTDVFQMWFAIGSPDCLQEMLHRRHFLPGTKNLPPMLQPARRRGHRRCAHVLQHRLLRLPGELHGIGEYAASLDHYDRLWPLSYPGTDGFLMRFTIDSSDFLNKNRIWRPRGAPLLHQRIPILQGRSSQRPAHAAASGHDTAGTRCA</sequence>
<keyword evidence="3" id="KW-1185">Reference proteome</keyword>